<gene>
    <name evidence="2" type="ordered locus">Francci3_3290</name>
</gene>
<name>Q2J7U5_FRACC</name>
<sequence>MSGAVSGDAVSGGAVSGGAGRGRQLGEQVGIEDGHRRDHRVLGTLESKTEHLADRLAPQGDVAEVPPKNSQVQPDQHRPAPTHHDRGPRLTNGPRGPTSLCGPHAVAVSTHRRTNRPPFPKAADPQDVVEQSPHTLGLSSAVQPRMSADVIRSRRCPVPRRTVSGQGV</sequence>
<feature type="compositionally biased region" description="Low complexity" evidence="1">
    <location>
        <begin position="1"/>
        <end position="13"/>
    </location>
</feature>
<dbReference type="HOGENOM" id="CLU_1584056_0_0_11"/>
<dbReference type="STRING" id="106370.Francci3_3290"/>
<dbReference type="Proteomes" id="UP000001937">
    <property type="component" value="Chromosome"/>
</dbReference>
<accession>Q2J7U5</accession>
<evidence type="ECO:0000256" key="1">
    <source>
        <dbReference type="SAM" id="MobiDB-lite"/>
    </source>
</evidence>
<proteinExistence type="predicted"/>
<evidence type="ECO:0000313" key="2">
    <source>
        <dbReference type="EMBL" id="ABD12647.1"/>
    </source>
</evidence>
<dbReference type="AlphaFoldDB" id="Q2J7U5"/>
<reference evidence="2 3" key="1">
    <citation type="journal article" date="2007" name="Genome Res.">
        <title>Genome characteristics of facultatively symbiotic Frankia sp. strains reflect host range and host plant biogeography.</title>
        <authorList>
            <person name="Normand P."/>
            <person name="Lapierre P."/>
            <person name="Tisa L.S."/>
            <person name="Gogarten J.P."/>
            <person name="Alloisio N."/>
            <person name="Bagnarol E."/>
            <person name="Bassi C.A."/>
            <person name="Berry A.M."/>
            <person name="Bickhart D.M."/>
            <person name="Choisne N."/>
            <person name="Couloux A."/>
            <person name="Cournoyer B."/>
            <person name="Cruveiller S."/>
            <person name="Daubin V."/>
            <person name="Demange N."/>
            <person name="Francino M.P."/>
            <person name="Goltsman E."/>
            <person name="Huang Y."/>
            <person name="Kopp O.R."/>
            <person name="Labarre L."/>
            <person name="Lapidus A."/>
            <person name="Lavire C."/>
            <person name="Marechal J."/>
            <person name="Martinez M."/>
            <person name="Mastronunzio J.E."/>
            <person name="Mullin B.C."/>
            <person name="Niemann J."/>
            <person name="Pujic P."/>
            <person name="Rawnsley T."/>
            <person name="Rouy Z."/>
            <person name="Schenowitz C."/>
            <person name="Sellstedt A."/>
            <person name="Tavares F."/>
            <person name="Tomkins J.P."/>
            <person name="Vallenet D."/>
            <person name="Valverde C."/>
            <person name="Wall L.G."/>
            <person name="Wang Y."/>
            <person name="Medigue C."/>
            <person name="Benson D.R."/>
        </authorList>
    </citation>
    <scope>NUCLEOTIDE SEQUENCE [LARGE SCALE GENOMIC DNA]</scope>
    <source>
        <strain evidence="3">DSM 45818 / CECT 9043 / CcI3</strain>
    </source>
</reference>
<evidence type="ECO:0000313" key="3">
    <source>
        <dbReference type="Proteomes" id="UP000001937"/>
    </source>
</evidence>
<feature type="compositionally biased region" description="Gly residues" evidence="1">
    <location>
        <begin position="14"/>
        <end position="23"/>
    </location>
</feature>
<dbReference type="EMBL" id="CP000249">
    <property type="protein sequence ID" value="ABD12647.1"/>
    <property type="molecule type" value="Genomic_DNA"/>
</dbReference>
<organism evidence="2 3">
    <name type="scientific">Frankia casuarinae (strain DSM 45818 / CECT 9043 / HFP020203 / CcI3)</name>
    <dbReference type="NCBI Taxonomy" id="106370"/>
    <lineage>
        <taxon>Bacteria</taxon>
        <taxon>Bacillati</taxon>
        <taxon>Actinomycetota</taxon>
        <taxon>Actinomycetes</taxon>
        <taxon>Frankiales</taxon>
        <taxon>Frankiaceae</taxon>
        <taxon>Frankia</taxon>
    </lineage>
</organism>
<keyword evidence="3" id="KW-1185">Reference proteome</keyword>
<dbReference type="KEGG" id="fra:Francci3_3290"/>
<protein>
    <submittedName>
        <fullName evidence="2">Uncharacterized protein</fullName>
    </submittedName>
</protein>
<feature type="compositionally biased region" description="Basic and acidic residues" evidence="1">
    <location>
        <begin position="75"/>
        <end position="88"/>
    </location>
</feature>
<feature type="region of interest" description="Disordered" evidence="1">
    <location>
        <begin position="1"/>
        <end position="136"/>
    </location>
</feature>